<dbReference type="Proteomes" id="UP000247485">
    <property type="component" value="Unassembled WGS sequence"/>
</dbReference>
<comment type="caution">
    <text evidence="5">The sequence shown here is derived from an EMBL/GenBank/DDBJ whole genome shotgun (WGS) entry which is preliminary data.</text>
</comment>
<dbReference type="SUPFAM" id="SSF48008">
    <property type="entry name" value="GntR ligand-binding domain-like"/>
    <property type="match status" value="1"/>
</dbReference>
<dbReference type="Pfam" id="PF07729">
    <property type="entry name" value="FCD"/>
    <property type="match status" value="1"/>
</dbReference>
<dbReference type="PANTHER" id="PTHR43537">
    <property type="entry name" value="TRANSCRIPTIONAL REGULATOR, GNTR FAMILY"/>
    <property type="match status" value="1"/>
</dbReference>
<evidence type="ECO:0000313" key="6">
    <source>
        <dbReference type="Proteomes" id="UP000247485"/>
    </source>
</evidence>
<dbReference type="InterPro" id="IPR036390">
    <property type="entry name" value="WH_DNA-bd_sf"/>
</dbReference>
<evidence type="ECO:0000256" key="1">
    <source>
        <dbReference type="ARBA" id="ARBA00023015"/>
    </source>
</evidence>
<dbReference type="AlphaFoldDB" id="A0A318FPN8"/>
<evidence type="ECO:0000256" key="3">
    <source>
        <dbReference type="ARBA" id="ARBA00023163"/>
    </source>
</evidence>
<dbReference type="InterPro" id="IPR036388">
    <property type="entry name" value="WH-like_DNA-bd_sf"/>
</dbReference>
<sequence>MDVTALKKTTLTEQIMEQIASQITSGKLKPGQRLPNERAMGEMFNVTRSRVREALRALSLIGLIEIKPGDGSYVCENKPQLPEETMTWIFHKEIHNLDEIYAARKLIEEEVYLTAITVVTHDDHIRFQAIIDQMAELISQDGQPESYHQLLDEYDLLMGRLCGNQIYDKLMQTIVMLRKDFSRKLLNADGAMAHSFKLRLNIHEAFVLRDKVQLRKNLKSFYQSSRKFYDRIVDNKDN</sequence>
<evidence type="ECO:0000259" key="4">
    <source>
        <dbReference type="PROSITE" id="PS50949"/>
    </source>
</evidence>
<dbReference type="Gene3D" id="1.20.120.530">
    <property type="entry name" value="GntR ligand-binding domain-like"/>
    <property type="match status" value="1"/>
</dbReference>
<gene>
    <name evidence="5" type="ORF">DET57_11086</name>
</gene>
<dbReference type="RefSeq" id="WP_181421814.1">
    <property type="nucleotide sequence ID" value="NZ_QJJG01000010.1"/>
</dbReference>
<dbReference type="SUPFAM" id="SSF46785">
    <property type="entry name" value="Winged helix' DNA-binding domain"/>
    <property type="match status" value="1"/>
</dbReference>
<dbReference type="CDD" id="cd07377">
    <property type="entry name" value="WHTH_GntR"/>
    <property type="match status" value="1"/>
</dbReference>
<dbReference type="SMART" id="SM00345">
    <property type="entry name" value="HTH_GNTR"/>
    <property type="match status" value="1"/>
</dbReference>
<dbReference type="GO" id="GO:0003700">
    <property type="term" value="F:DNA-binding transcription factor activity"/>
    <property type="evidence" value="ECO:0007669"/>
    <property type="project" value="InterPro"/>
</dbReference>
<accession>A0A318FPN8</accession>
<feature type="domain" description="HTH gntR-type" evidence="4">
    <location>
        <begin position="9"/>
        <end position="77"/>
    </location>
</feature>
<evidence type="ECO:0000256" key="2">
    <source>
        <dbReference type="ARBA" id="ARBA00023125"/>
    </source>
</evidence>
<dbReference type="InterPro" id="IPR000524">
    <property type="entry name" value="Tscrpt_reg_HTH_GntR"/>
</dbReference>
<dbReference type="EMBL" id="QJJG01000010">
    <property type="protein sequence ID" value="PXW43972.1"/>
    <property type="molecule type" value="Genomic_DNA"/>
</dbReference>
<keyword evidence="2 5" id="KW-0238">DNA-binding</keyword>
<dbReference type="Gene3D" id="1.10.10.10">
    <property type="entry name" value="Winged helix-like DNA-binding domain superfamily/Winged helix DNA-binding domain"/>
    <property type="match status" value="1"/>
</dbReference>
<keyword evidence="1" id="KW-0805">Transcription regulation</keyword>
<dbReference type="PANTHER" id="PTHR43537:SF5">
    <property type="entry name" value="UXU OPERON TRANSCRIPTIONAL REGULATOR"/>
    <property type="match status" value="1"/>
</dbReference>
<organism evidence="5 6">
    <name type="scientific">Klebsiella oxytoca</name>
    <dbReference type="NCBI Taxonomy" id="571"/>
    <lineage>
        <taxon>Bacteria</taxon>
        <taxon>Pseudomonadati</taxon>
        <taxon>Pseudomonadota</taxon>
        <taxon>Gammaproteobacteria</taxon>
        <taxon>Enterobacterales</taxon>
        <taxon>Enterobacteriaceae</taxon>
        <taxon>Klebsiella/Raoultella group</taxon>
        <taxon>Klebsiella</taxon>
    </lineage>
</organism>
<dbReference type="Pfam" id="PF00392">
    <property type="entry name" value="GntR"/>
    <property type="match status" value="1"/>
</dbReference>
<reference evidence="5 6" key="1">
    <citation type="submission" date="2018-05" db="EMBL/GenBank/DDBJ databases">
        <title>Freshwater and sediment microbial communities from various areas in North America, analyzing microbe dynamics in response to fracking.</title>
        <authorList>
            <person name="Lamendella R."/>
        </authorList>
    </citation>
    <scope>NUCLEOTIDE SEQUENCE [LARGE SCALE GENOMIC DNA]</scope>
    <source>
        <strain evidence="5 6">67</strain>
    </source>
</reference>
<evidence type="ECO:0000313" key="5">
    <source>
        <dbReference type="EMBL" id="PXW43972.1"/>
    </source>
</evidence>
<dbReference type="InterPro" id="IPR011711">
    <property type="entry name" value="GntR_C"/>
</dbReference>
<dbReference type="GO" id="GO:0003677">
    <property type="term" value="F:DNA binding"/>
    <property type="evidence" value="ECO:0007669"/>
    <property type="project" value="UniProtKB-KW"/>
</dbReference>
<keyword evidence="3" id="KW-0804">Transcription</keyword>
<dbReference type="PROSITE" id="PS50949">
    <property type="entry name" value="HTH_GNTR"/>
    <property type="match status" value="1"/>
</dbReference>
<dbReference type="InterPro" id="IPR008920">
    <property type="entry name" value="TF_FadR/GntR_C"/>
</dbReference>
<name>A0A318FPN8_KLEOX</name>
<proteinExistence type="predicted"/>
<protein>
    <submittedName>
        <fullName evidence="5">DNA-binding FadR family transcriptional regulator</fullName>
    </submittedName>
</protein>
<dbReference type="PRINTS" id="PR00035">
    <property type="entry name" value="HTHGNTR"/>
</dbReference>